<dbReference type="EMBL" id="CP017076">
    <property type="protein sequence ID" value="AOR79974.1"/>
    <property type="molecule type" value="Genomic_DNA"/>
</dbReference>
<proteinExistence type="predicted"/>
<organism evidence="8 9">
    <name type="scientific">Novosphingobium resinovorum</name>
    <dbReference type="NCBI Taxonomy" id="158500"/>
    <lineage>
        <taxon>Bacteria</taxon>
        <taxon>Pseudomonadati</taxon>
        <taxon>Pseudomonadota</taxon>
        <taxon>Alphaproteobacteria</taxon>
        <taxon>Sphingomonadales</taxon>
        <taxon>Sphingomonadaceae</taxon>
        <taxon>Novosphingobium</taxon>
    </lineage>
</organism>
<dbReference type="GO" id="GO:0004739">
    <property type="term" value="F:pyruvate dehydrogenase (acetyl-transferring) activity"/>
    <property type="evidence" value="ECO:0007669"/>
    <property type="project" value="UniProtKB-EC"/>
</dbReference>
<dbReference type="Pfam" id="PF00676">
    <property type="entry name" value="E1_dh"/>
    <property type="match status" value="1"/>
</dbReference>
<comment type="catalytic activity">
    <reaction evidence="5">
        <text>N(6)-[(R)-lipoyl]-L-lysyl-[protein] + pyruvate + H(+) = N(6)-[(R)-S(8)-acetyldihydrolipoyl]-L-lysyl-[protein] + CO2</text>
        <dbReference type="Rhea" id="RHEA:19189"/>
        <dbReference type="Rhea" id="RHEA-COMP:10474"/>
        <dbReference type="Rhea" id="RHEA-COMP:10478"/>
        <dbReference type="ChEBI" id="CHEBI:15361"/>
        <dbReference type="ChEBI" id="CHEBI:15378"/>
        <dbReference type="ChEBI" id="CHEBI:16526"/>
        <dbReference type="ChEBI" id="CHEBI:83099"/>
        <dbReference type="ChEBI" id="CHEBI:83111"/>
        <dbReference type="EC" id="1.2.4.1"/>
    </reaction>
</comment>
<dbReference type="OrthoDB" id="9766715at2"/>
<name>A0A031JWG5_9SPHN</name>
<dbReference type="RefSeq" id="WP_036526528.1">
    <property type="nucleotide sequence ID" value="NZ_CP017076.1"/>
</dbReference>
<keyword evidence="3" id="KW-0786">Thiamine pyrophosphate</keyword>
<feature type="domain" description="Dehydrogenase E1 component" evidence="6">
    <location>
        <begin position="15"/>
        <end position="310"/>
    </location>
</feature>
<dbReference type="PANTHER" id="PTHR11516">
    <property type="entry name" value="PYRUVATE DEHYDROGENASE E1 COMPONENT, ALPHA SUBUNIT BACTERIAL AND ORGANELLAR"/>
    <property type="match status" value="1"/>
</dbReference>
<keyword evidence="8" id="KW-0670">Pyruvate</keyword>
<evidence type="ECO:0000256" key="3">
    <source>
        <dbReference type="ARBA" id="ARBA00023052"/>
    </source>
</evidence>
<dbReference type="EMBL" id="JFYZ01000013">
    <property type="protein sequence ID" value="EZP81148.1"/>
    <property type="molecule type" value="Genomic_DNA"/>
</dbReference>
<evidence type="ECO:0000256" key="1">
    <source>
        <dbReference type="ARBA" id="ARBA00001964"/>
    </source>
</evidence>
<evidence type="ECO:0000256" key="5">
    <source>
        <dbReference type="ARBA" id="ARBA00051231"/>
    </source>
</evidence>
<comment type="function">
    <text evidence="4">The pyruvate dehydrogenase complex catalyzes the overall conversion of pyruvate to acetyl-CoA and CO(2). It contains multiple copies of three enzymatic components: pyruvate dehydrogenase (E1), dihydrolipoamide acetyltransferase (E2) and lipoamide dehydrogenase (E3).</text>
</comment>
<geneLocation type="plasmid" evidence="7 10">
    <name>pSA1</name>
</geneLocation>
<dbReference type="InterPro" id="IPR001017">
    <property type="entry name" value="DH_E1"/>
</dbReference>
<evidence type="ECO:0000259" key="6">
    <source>
        <dbReference type="Pfam" id="PF00676"/>
    </source>
</evidence>
<evidence type="ECO:0000313" key="7">
    <source>
        <dbReference type="EMBL" id="AOR79974.1"/>
    </source>
</evidence>
<keyword evidence="10" id="KW-1185">Reference proteome</keyword>
<dbReference type="Proteomes" id="UP000094626">
    <property type="component" value="Plasmid pSA1"/>
</dbReference>
<gene>
    <name evidence="7" type="ORF">BES08_24880</name>
    <name evidence="8" type="ORF">BV97_02809</name>
</gene>
<reference evidence="8 9" key="1">
    <citation type="submission" date="2014-03" db="EMBL/GenBank/DDBJ databases">
        <title>Whole genome sequence of Novosphingobium resinovorum KF1.</title>
        <authorList>
            <person name="Gan H.M."/>
            <person name="Gan H.Y."/>
            <person name="Chew T.H."/>
            <person name="Savka M.A."/>
        </authorList>
    </citation>
    <scope>NUCLEOTIDE SEQUENCE [LARGE SCALE GENOMIC DNA]</scope>
    <source>
        <strain evidence="8 9">KF1</strain>
    </source>
</reference>
<dbReference type="InterPro" id="IPR029061">
    <property type="entry name" value="THDP-binding"/>
</dbReference>
<dbReference type="PATRIC" id="fig|158500.4.peg.2874"/>
<reference evidence="10" key="3">
    <citation type="journal article" date="2017" name="J. Biotechnol.">
        <title>Complete genome sequence of Novosphingobium resinovorum SA1, a versatile xenobiotic-degrading bacterium capable of utilizing sulfanilic acid.</title>
        <authorList>
            <person name="Hegedus B."/>
            <person name="Kos P.B."/>
            <person name="Balint B."/>
            <person name="Maroti G."/>
            <person name="Gan H.M."/>
            <person name="Perei K."/>
            <person name="Rakhely G."/>
        </authorList>
    </citation>
    <scope>NUCLEOTIDE SEQUENCE [LARGE SCALE GENOMIC DNA]</scope>
    <source>
        <strain evidence="10">SA1</strain>
    </source>
</reference>
<dbReference type="CDD" id="cd02000">
    <property type="entry name" value="TPP_E1_PDC_ADC_BCADC"/>
    <property type="match status" value="1"/>
</dbReference>
<keyword evidence="7" id="KW-0614">Plasmid</keyword>
<evidence type="ECO:0000313" key="10">
    <source>
        <dbReference type="Proteomes" id="UP000094626"/>
    </source>
</evidence>
<dbReference type="AlphaFoldDB" id="A0A031JWG5"/>
<keyword evidence="2" id="KW-0560">Oxidoreductase</keyword>
<dbReference type="eggNOG" id="COG1071">
    <property type="taxonomic scope" value="Bacteria"/>
</dbReference>
<dbReference type="KEGG" id="nre:BES08_24880"/>
<dbReference type="Proteomes" id="UP000024329">
    <property type="component" value="Unassembled WGS sequence"/>
</dbReference>
<dbReference type="InterPro" id="IPR050642">
    <property type="entry name" value="PDH_E1_Alpha_Subunit"/>
</dbReference>
<accession>A0A031JWG5</accession>
<dbReference type="SUPFAM" id="SSF52518">
    <property type="entry name" value="Thiamin diphosphate-binding fold (THDP-binding)"/>
    <property type="match status" value="1"/>
</dbReference>
<reference evidence="7" key="2">
    <citation type="submission" date="2016-08" db="EMBL/GenBank/DDBJ databases">
        <authorList>
            <person name="Seilhamer J.J."/>
        </authorList>
    </citation>
    <scope>NUCLEOTIDE SEQUENCE [LARGE SCALE GENOMIC DNA]</scope>
    <source>
        <strain evidence="7">SA1</strain>
        <plasmid evidence="7">pSA1</plasmid>
    </source>
</reference>
<sequence length="334" mass="35427">MTAIGDNDRRLEKYRRMQRIRQFETKAESIHAAGEIPGALHTYAGMEASGVGACMALRDDDYMVGTHRSHGHPIAKGSTLRPLMAELLGKATGVCKGKGGSMHLSDFAMGSLGETSIVGSGGPVAAGAALGAKLQGLDRVALCFFGDGASSEGAIHEGMNLAAVWKLPAIFVCENNRFGMSTPTSAAVAGVNVADRAHGYGIPGVIVDGQDVDAVEEAVRDAVDRARAGKGPTLIETKTYRYRDHAVNMGRDLTPRGPEHDDWVARDPITLYRARLLADGVAEGDLDAIDAAIADEVTDSLNFARESAYPAFEEAFDHVFVDRLPIPDDVLAHA</sequence>
<comment type="cofactor">
    <cofactor evidence="1">
        <name>thiamine diphosphate</name>
        <dbReference type="ChEBI" id="CHEBI:58937"/>
    </cofactor>
</comment>
<protein>
    <submittedName>
        <fullName evidence="7">Pyruvate dehydrogenase (Acetyl-transferring) E1 component subunit alpha</fullName>
    </submittedName>
    <submittedName>
        <fullName evidence="8">Pyruvate dehydrogenase E1 component subunit alpha</fullName>
    </submittedName>
</protein>
<evidence type="ECO:0000313" key="9">
    <source>
        <dbReference type="Proteomes" id="UP000024329"/>
    </source>
</evidence>
<evidence type="ECO:0000313" key="8">
    <source>
        <dbReference type="EMBL" id="EZP81148.1"/>
    </source>
</evidence>
<dbReference type="Gene3D" id="3.40.50.970">
    <property type="match status" value="1"/>
</dbReference>
<dbReference type="GO" id="GO:0006086">
    <property type="term" value="P:pyruvate decarboxylation to acetyl-CoA"/>
    <property type="evidence" value="ECO:0007669"/>
    <property type="project" value="TreeGrafter"/>
</dbReference>
<dbReference type="PANTHER" id="PTHR11516:SF60">
    <property type="entry name" value="PYRUVATE DEHYDROGENASE E1 COMPONENT SUBUNIT ALPHA"/>
    <property type="match status" value="1"/>
</dbReference>
<evidence type="ECO:0000256" key="4">
    <source>
        <dbReference type="ARBA" id="ARBA00025211"/>
    </source>
</evidence>
<evidence type="ECO:0000256" key="2">
    <source>
        <dbReference type="ARBA" id="ARBA00023002"/>
    </source>
</evidence>